<dbReference type="GeneID" id="17263876"/>
<evidence type="ECO:0000313" key="2">
    <source>
        <dbReference type="Proteomes" id="UP000013827"/>
    </source>
</evidence>
<proteinExistence type="predicted"/>
<dbReference type="AlphaFoldDB" id="A0A0D3J2W2"/>
<accession>A0A0D3J2W2</accession>
<keyword evidence="2" id="KW-1185">Reference proteome</keyword>
<dbReference type="PaxDb" id="2903-EOD17847"/>
<evidence type="ECO:0000313" key="1">
    <source>
        <dbReference type="EnsemblProtists" id="EOD17847"/>
    </source>
</evidence>
<dbReference type="KEGG" id="ehx:EMIHUDRAFT_209854"/>
<dbReference type="EnsemblProtists" id="EOD17847">
    <property type="protein sequence ID" value="EOD17847"/>
    <property type="gene ID" value="EMIHUDRAFT_209854"/>
</dbReference>
<organism evidence="1 2">
    <name type="scientific">Emiliania huxleyi (strain CCMP1516)</name>
    <dbReference type="NCBI Taxonomy" id="280463"/>
    <lineage>
        <taxon>Eukaryota</taxon>
        <taxon>Haptista</taxon>
        <taxon>Haptophyta</taxon>
        <taxon>Prymnesiophyceae</taxon>
        <taxon>Isochrysidales</taxon>
        <taxon>Noelaerhabdaceae</taxon>
        <taxon>Emiliania</taxon>
    </lineage>
</organism>
<reference evidence="1" key="2">
    <citation type="submission" date="2024-10" db="UniProtKB">
        <authorList>
            <consortium name="EnsemblProtists"/>
        </authorList>
    </citation>
    <scope>IDENTIFICATION</scope>
</reference>
<name>A0A0D3J2W2_EMIH1</name>
<protein>
    <submittedName>
        <fullName evidence="1">Uncharacterized protein</fullName>
    </submittedName>
</protein>
<dbReference type="HOGENOM" id="CLU_2763195_0_0_1"/>
<reference evidence="2" key="1">
    <citation type="journal article" date="2013" name="Nature">
        <title>Pan genome of the phytoplankton Emiliania underpins its global distribution.</title>
        <authorList>
            <person name="Read B.A."/>
            <person name="Kegel J."/>
            <person name="Klute M.J."/>
            <person name="Kuo A."/>
            <person name="Lefebvre S.C."/>
            <person name="Maumus F."/>
            <person name="Mayer C."/>
            <person name="Miller J."/>
            <person name="Monier A."/>
            <person name="Salamov A."/>
            <person name="Young J."/>
            <person name="Aguilar M."/>
            <person name="Claverie J.M."/>
            <person name="Frickenhaus S."/>
            <person name="Gonzalez K."/>
            <person name="Herman E.K."/>
            <person name="Lin Y.C."/>
            <person name="Napier J."/>
            <person name="Ogata H."/>
            <person name="Sarno A.F."/>
            <person name="Shmutz J."/>
            <person name="Schroeder D."/>
            <person name="de Vargas C."/>
            <person name="Verret F."/>
            <person name="von Dassow P."/>
            <person name="Valentin K."/>
            <person name="Van de Peer Y."/>
            <person name="Wheeler G."/>
            <person name="Dacks J.B."/>
            <person name="Delwiche C.F."/>
            <person name="Dyhrman S.T."/>
            <person name="Glockner G."/>
            <person name="John U."/>
            <person name="Richards T."/>
            <person name="Worden A.Z."/>
            <person name="Zhang X."/>
            <person name="Grigoriev I.V."/>
            <person name="Allen A.E."/>
            <person name="Bidle K."/>
            <person name="Borodovsky M."/>
            <person name="Bowler C."/>
            <person name="Brownlee C."/>
            <person name="Cock J.M."/>
            <person name="Elias M."/>
            <person name="Gladyshev V.N."/>
            <person name="Groth M."/>
            <person name="Guda C."/>
            <person name="Hadaegh A."/>
            <person name="Iglesias-Rodriguez M.D."/>
            <person name="Jenkins J."/>
            <person name="Jones B.M."/>
            <person name="Lawson T."/>
            <person name="Leese F."/>
            <person name="Lindquist E."/>
            <person name="Lobanov A."/>
            <person name="Lomsadze A."/>
            <person name="Malik S.B."/>
            <person name="Marsh M.E."/>
            <person name="Mackinder L."/>
            <person name="Mock T."/>
            <person name="Mueller-Roeber B."/>
            <person name="Pagarete A."/>
            <person name="Parker M."/>
            <person name="Probert I."/>
            <person name="Quesneville H."/>
            <person name="Raines C."/>
            <person name="Rensing S.A."/>
            <person name="Riano-Pachon D.M."/>
            <person name="Richier S."/>
            <person name="Rokitta S."/>
            <person name="Shiraiwa Y."/>
            <person name="Soanes D.M."/>
            <person name="van der Giezen M."/>
            <person name="Wahlund T.M."/>
            <person name="Williams B."/>
            <person name="Wilson W."/>
            <person name="Wolfe G."/>
            <person name="Wurch L.L."/>
        </authorList>
    </citation>
    <scope>NUCLEOTIDE SEQUENCE</scope>
</reference>
<sequence length="70" mass="7237">MSAAPAGGEWWRQQHGGRQAVASLPALSGWLVGWNAGGNAESSALARDWRPKVALSGKALSHDPCALGSK</sequence>
<dbReference type="Proteomes" id="UP000013827">
    <property type="component" value="Unassembled WGS sequence"/>
</dbReference>
<dbReference type="RefSeq" id="XP_005770276.1">
    <property type="nucleotide sequence ID" value="XM_005770219.1"/>
</dbReference>